<dbReference type="InterPro" id="IPR051449">
    <property type="entry name" value="ABC-2_transporter_component"/>
</dbReference>
<evidence type="ECO:0000259" key="7">
    <source>
        <dbReference type="Pfam" id="PF12698"/>
    </source>
</evidence>
<dbReference type="Proteomes" id="UP000297834">
    <property type="component" value="Unassembled WGS sequence"/>
</dbReference>
<evidence type="ECO:0000313" key="9">
    <source>
        <dbReference type="Proteomes" id="UP000297834"/>
    </source>
</evidence>
<evidence type="ECO:0000256" key="3">
    <source>
        <dbReference type="ARBA" id="ARBA00022692"/>
    </source>
</evidence>
<keyword evidence="3 6" id="KW-0812">Transmembrane</keyword>
<feature type="transmembrane region" description="Helical" evidence="6">
    <location>
        <begin position="222"/>
        <end position="248"/>
    </location>
</feature>
<protein>
    <submittedName>
        <fullName evidence="8">ABC transporter permease</fullName>
    </submittedName>
</protein>
<dbReference type="InterPro" id="IPR013525">
    <property type="entry name" value="ABC2_TM"/>
</dbReference>
<dbReference type="AlphaFoldDB" id="A0A4Y7XCW1"/>
<dbReference type="GO" id="GO:0140359">
    <property type="term" value="F:ABC-type transporter activity"/>
    <property type="evidence" value="ECO:0007669"/>
    <property type="project" value="InterPro"/>
</dbReference>
<gene>
    <name evidence="8" type="ORF">E2B99_06695</name>
</gene>
<evidence type="ECO:0000256" key="2">
    <source>
        <dbReference type="ARBA" id="ARBA00022475"/>
    </source>
</evidence>
<keyword evidence="5 6" id="KW-0472">Membrane</keyword>
<dbReference type="OrthoDB" id="9803577at2"/>
<feature type="transmembrane region" description="Helical" evidence="6">
    <location>
        <begin position="352"/>
        <end position="370"/>
    </location>
</feature>
<keyword evidence="4 6" id="KW-1133">Transmembrane helix</keyword>
<keyword evidence="9" id="KW-1185">Reference proteome</keyword>
<organism evidence="8 9">
    <name type="scientific">Alkanindiges illinoisensis</name>
    <dbReference type="NCBI Taxonomy" id="197183"/>
    <lineage>
        <taxon>Bacteria</taxon>
        <taxon>Pseudomonadati</taxon>
        <taxon>Pseudomonadota</taxon>
        <taxon>Gammaproteobacteria</taxon>
        <taxon>Moraxellales</taxon>
        <taxon>Moraxellaceae</taxon>
        <taxon>Alkanindiges</taxon>
    </lineage>
</organism>
<dbReference type="Pfam" id="PF12698">
    <property type="entry name" value="ABC2_membrane_3"/>
    <property type="match status" value="1"/>
</dbReference>
<proteinExistence type="predicted"/>
<evidence type="ECO:0000313" key="8">
    <source>
        <dbReference type="EMBL" id="TEU27368.1"/>
    </source>
</evidence>
<dbReference type="RefSeq" id="WP_134244167.1">
    <property type="nucleotide sequence ID" value="NZ_SNTY01000021.1"/>
</dbReference>
<accession>A0A4Y7XCW1</accession>
<dbReference type="PANTHER" id="PTHR30294">
    <property type="entry name" value="MEMBRANE COMPONENT OF ABC TRANSPORTER YHHJ-RELATED"/>
    <property type="match status" value="1"/>
</dbReference>
<feature type="transmembrane region" description="Helical" evidence="6">
    <location>
        <begin position="183"/>
        <end position="202"/>
    </location>
</feature>
<feature type="domain" description="ABC-2 type transporter transmembrane" evidence="7">
    <location>
        <begin position="19"/>
        <end position="368"/>
    </location>
</feature>
<evidence type="ECO:0000256" key="4">
    <source>
        <dbReference type="ARBA" id="ARBA00022989"/>
    </source>
</evidence>
<dbReference type="EMBL" id="SNTY01000021">
    <property type="protein sequence ID" value="TEU27368.1"/>
    <property type="molecule type" value="Genomic_DNA"/>
</dbReference>
<evidence type="ECO:0000256" key="1">
    <source>
        <dbReference type="ARBA" id="ARBA00004651"/>
    </source>
</evidence>
<dbReference type="STRING" id="1120977.GCA_000619845_00840"/>
<evidence type="ECO:0000256" key="5">
    <source>
        <dbReference type="ARBA" id="ARBA00023136"/>
    </source>
</evidence>
<keyword evidence="2" id="KW-1003">Cell membrane</keyword>
<name>A0A4Y7XCW1_9GAMM</name>
<reference evidence="8 9" key="1">
    <citation type="submission" date="2019-03" db="EMBL/GenBank/DDBJ databases">
        <title>Alkanindiges illinoisensis: a potential pathogenic isolated from ascites of a gastric cancer patient with abdominal metastasis.</title>
        <authorList>
            <person name="Hu X."/>
            <person name="Yang B."/>
            <person name="Yan X."/>
            <person name="Lin L."/>
            <person name="Zhao H."/>
            <person name="Zhou F."/>
            <person name="Su B."/>
            <person name="Chen J."/>
            <person name="Rui Y."/>
            <person name="Wang Q."/>
            <person name="Zheng L."/>
        </authorList>
    </citation>
    <scope>NUCLEOTIDE SEQUENCE [LARGE SCALE GENOMIC DNA]</scope>
    <source>
        <strain evidence="8 9">NFYY 23406</strain>
    </source>
</reference>
<dbReference type="GO" id="GO:0005886">
    <property type="term" value="C:plasma membrane"/>
    <property type="evidence" value="ECO:0007669"/>
    <property type="project" value="UniProtKB-SubCell"/>
</dbReference>
<sequence length="380" mass="41841">MWAVFWRELNLLKNSYWDLSLVTLAPLLVIIFLVSMLSQGSPRHLPIVVVDQDHSAYSRQIIRNLQATPALSIYAYEPSMPLAEQHLKQLKVWGVVNIPAQAQANLLHGRSPEIASYVNEAFFSIASTVAGGINSAVSAATREQQQALIRQLGVPPIEFNLPTIQVTALYNPQLSYELFLEPFAVIAILHLLLACCVAASIGRDFITGSTKDFLNFKTGAPAFSLMIGKLLPYIIIFSLWCFLWTVWMSGIQGWIIQGNLLMLLIGQILLFTAYALFATTIVLLAKDINTGLSMVAIYAGSSLSYAGVTLPTIGAPLFTRIWSNSLPFTAYAKLQTQQWIIGSPWQTSLNPLLILGGFVIGFMLLSLLLLKRQPAVSDSL</sequence>
<feature type="transmembrane region" description="Helical" evidence="6">
    <location>
        <begin position="260"/>
        <end position="285"/>
    </location>
</feature>
<comment type="subcellular location">
    <subcellularLocation>
        <location evidence="1">Cell membrane</location>
        <topology evidence="1">Multi-pass membrane protein</topology>
    </subcellularLocation>
</comment>
<dbReference type="PANTHER" id="PTHR30294:SF47">
    <property type="entry name" value="INNER MEMBRANE TRANSPORT PERMEASE YHHJ"/>
    <property type="match status" value="1"/>
</dbReference>
<evidence type="ECO:0000256" key="6">
    <source>
        <dbReference type="SAM" id="Phobius"/>
    </source>
</evidence>
<dbReference type="Gene3D" id="3.40.1710.10">
    <property type="entry name" value="abc type-2 transporter like domain"/>
    <property type="match status" value="1"/>
</dbReference>
<feature type="transmembrane region" description="Helical" evidence="6">
    <location>
        <begin position="16"/>
        <end position="37"/>
    </location>
</feature>
<comment type="caution">
    <text evidence="8">The sequence shown here is derived from an EMBL/GenBank/DDBJ whole genome shotgun (WGS) entry which is preliminary data.</text>
</comment>